<name>A0ABV4F635_BRAEL</name>
<gene>
    <name evidence="1" type="ORF">ABIF29_005222</name>
</gene>
<dbReference type="EMBL" id="JBGBZA010000002">
    <property type="protein sequence ID" value="MEY9318423.1"/>
    <property type="molecule type" value="Genomic_DNA"/>
</dbReference>
<keyword evidence="2" id="KW-1185">Reference proteome</keyword>
<dbReference type="GeneID" id="92953592"/>
<evidence type="ECO:0008006" key="3">
    <source>
        <dbReference type="Google" id="ProtNLM"/>
    </source>
</evidence>
<accession>A0ABV4F635</accession>
<protein>
    <recommendedName>
        <fullName evidence="3">Transposase</fullName>
    </recommendedName>
</protein>
<evidence type="ECO:0000313" key="2">
    <source>
        <dbReference type="Proteomes" id="UP001565471"/>
    </source>
</evidence>
<evidence type="ECO:0000313" key="1">
    <source>
        <dbReference type="EMBL" id="MEY9318423.1"/>
    </source>
</evidence>
<sequence length="158" mass="17389">MAIRDAFGDSASHGVIVKTYSVTHLVKEAQGRYSPAAVVAVDREVVSGDPDQYVSTSYVERQNLSLRMSSRRFTRLTNGFSKKLENHIAAVALYVCHYNLCRTHEALRTTPAKALGVTEKAWSVAQLVDAALSVTPVLPTETPPDRRRKFTVIQGGRS</sequence>
<reference evidence="1 2" key="1">
    <citation type="submission" date="2024-07" db="EMBL/GenBank/DDBJ databases">
        <title>Genomic Encyclopedia of Type Strains, Phase V (KMG-V): Genome sequencing to study the core and pangenomes of soil and plant-associated prokaryotes.</title>
        <authorList>
            <person name="Whitman W."/>
        </authorList>
    </citation>
    <scope>NUCLEOTIDE SEQUENCE [LARGE SCALE GENOMIC DNA]</scope>
    <source>
        <strain evidence="1 2">USDA 415</strain>
    </source>
</reference>
<proteinExistence type="predicted"/>
<dbReference type="Proteomes" id="UP001565471">
    <property type="component" value="Unassembled WGS sequence"/>
</dbReference>
<organism evidence="1 2">
    <name type="scientific">Bradyrhizobium elkanii</name>
    <dbReference type="NCBI Taxonomy" id="29448"/>
    <lineage>
        <taxon>Bacteria</taxon>
        <taxon>Pseudomonadati</taxon>
        <taxon>Pseudomonadota</taxon>
        <taxon>Alphaproteobacteria</taxon>
        <taxon>Hyphomicrobiales</taxon>
        <taxon>Nitrobacteraceae</taxon>
        <taxon>Bradyrhizobium</taxon>
    </lineage>
</organism>
<dbReference type="RefSeq" id="WP_174771040.1">
    <property type="nucleotide sequence ID" value="NZ_BJNL01000103.1"/>
</dbReference>
<comment type="caution">
    <text evidence="1">The sequence shown here is derived from an EMBL/GenBank/DDBJ whole genome shotgun (WGS) entry which is preliminary data.</text>
</comment>